<dbReference type="InParanoid" id="C1E1U6"/>
<dbReference type="AlphaFoldDB" id="C1E1U6"/>
<protein>
    <submittedName>
        <fullName evidence="6">Uncharacterized protein</fullName>
    </submittedName>
</protein>
<dbReference type="InterPro" id="IPR008733">
    <property type="entry name" value="PEX11"/>
</dbReference>
<comment type="similarity">
    <text evidence="2">Belongs to the peroxin-11 family.</text>
</comment>
<organism evidence="6 7">
    <name type="scientific">Micromonas commoda (strain RCC299 / NOUM17 / CCMP2709)</name>
    <name type="common">Picoplanktonic green alga</name>
    <dbReference type="NCBI Taxonomy" id="296587"/>
    <lineage>
        <taxon>Eukaryota</taxon>
        <taxon>Viridiplantae</taxon>
        <taxon>Chlorophyta</taxon>
        <taxon>Mamiellophyceae</taxon>
        <taxon>Mamiellales</taxon>
        <taxon>Mamiellaceae</taxon>
        <taxon>Micromonas</taxon>
    </lineage>
</organism>
<evidence type="ECO:0000256" key="1">
    <source>
        <dbReference type="ARBA" id="ARBA00004585"/>
    </source>
</evidence>
<reference evidence="6 7" key="1">
    <citation type="journal article" date="2009" name="Science">
        <title>Green evolution and dynamic adaptations revealed by genomes of the marine picoeukaryotes Micromonas.</title>
        <authorList>
            <person name="Worden A.Z."/>
            <person name="Lee J.H."/>
            <person name="Mock T."/>
            <person name="Rouze P."/>
            <person name="Simmons M.P."/>
            <person name="Aerts A.L."/>
            <person name="Allen A.E."/>
            <person name="Cuvelier M.L."/>
            <person name="Derelle E."/>
            <person name="Everett M.V."/>
            <person name="Foulon E."/>
            <person name="Grimwood J."/>
            <person name="Gundlach H."/>
            <person name="Henrissat B."/>
            <person name="Napoli C."/>
            <person name="McDonald S.M."/>
            <person name="Parker M.S."/>
            <person name="Rombauts S."/>
            <person name="Salamov A."/>
            <person name="Von Dassow P."/>
            <person name="Badger J.H."/>
            <person name="Coutinho P.M."/>
            <person name="Demir E."/>
            <person name="Dubchak I."/>
            <person name="Gentemann C."/>
            <person name="Eikrem W."/>
            <person name="Gready J.E."/>
            <person name="John U."/>
            <person name="Lanier W."/>
            <person name="Lindquist E.A."/>
            <person name="Lucas S."/>
            <person name="Mayer K.F."/>
            <person name="Moreau H."/>
            <person name="Not F."/>
            <person name="Otillar R."/>
            <person name="Panaud O."/>
            <person name="Pangilinan J."/>
            <person name="Paulsen I."/>
            <person name="Piegu B."/>
            <person name="Poliakov A."/>
            <person name="Robbens S."/>
            <person name="Schmutz J."/>
            <person name="Toulza E."/>
            <person name="Wyss T."/>
            <person name="Zelensky A."/>
            <person name="Zhou K."/>
            <person name="Armbrust E.V."/>
            <person name="Bhattacharya D."/>
            <person name="Goodenough U.W."/>
            <person name="Van de Peer Y."/>
            <person name="Grigoriev I.V."/>
        </authorList>
    </citation>
    <scope>NUCLEOTIDE SEQUENCE [LARGE SCALE GENOMIC DNA]</scope>
    <source>
        <strain evidence="7">RCC299 / NOUM17</strain>
    </source>
</reference>
<evidence type="ECO:0000313" key="6">
    <source>
        <dbReference type="EMBL" id="ACO62230.1"/>
    </source>
</evidence>
<dbReference type="EMBL" id="CP001324">
    <property type="protein sequence ID" value="ACO62230.1"/>
    <property type="molecule type" value="Genomic_DNA"/>
</dbReference>
<dbReference type="FunCoup" id="C1E1U6">
    <property type="interactions" value="530"/>
</dbReference>
<dbReference type="OrthoDB" id="411017at2759"/>
<sequence length="281" mass="30500">MPKPRSRPSSDAQRRPPIRRDSTRVVNRLTTFPTHACWSEILKRSDGKDRVVGLIQYVAMVISGGRPGSVLTSIGFALNDARRPFRLYTPVAVLIDTFLAKGKPKTKGAMRTLECIKAISTAVYVTCDHVVWAGGAGAVDKRSTLYKVCDKLSLMGWAAGSALMAAGHVPDLIAYTRALRDPLASDNKRDDDVDEWELREELEEKTVASALDVASGLTQALFALSLLGATPLKGRQMQCVGLAMGIVGVMRQLVSVPLPPEKTGMGRMGRLPISPSMPMLR</sequence>
<dbReference type="GO" id="GO:0044375">
    <property type="term" value="P:regulation of peroxisome size"/>
    <property type="evidence" value="ECO:0007669"/>
    <property type="project" value="UniProtKB-ARBA"/>
</dbReference>
<gene>
    <name evidence="6" type="ORF">MICPUN_57000</name>
</gene>
<keyword evidence="7" id="KW-1185">Reference proteome</keyword>
<dbReference type="STRING" id="296587.C1E1U6"/>
<comment type="subcellular location">
    <subcellularLocation>
        <location evidence="1">Peroxisome membrane</location>
        <topology evidence="1">Multi-pass membrane protein</topology>
    </subcellularLocation>
</comment>
<accession>C1E1U6</accession>
<dbReference type="GO" id="GO:0005778">
    <property type="term" value="C:peroxisomal membrane"/>
    <property type="evidence" value="ECO:0007669"/>
    <property type="project" value="UniProtKB-SubCell"/>
</dbReference>
<dbReference type="PANTHER" id="PTHR12652">
    <property type="entry name" value="PEROXISOMAL BIOGENESIS FACTOR 11"/>
    <property type="match status" value="1"/>
</dbReference>
<dbReference type="KEGG" id="mis:MICPUN_57000"/>
<keyword evidence="5" id="KW-0576">Peroxisome</keyword>
<dbReference type="PANTHER" id="PTHR12652:SF50">
    <property type="entry name" value="PEROXIN 11"/>
    <property type="match status" value="1"/>
</dbReference>
<dbReference type="GO" id="GO:0016559">
    <property type="term" value="P:peroxisome fission"/>
    <property type="evidence" value="ECO:0007669"/>
    <property type="project" value="InterPro"/>
</dbReference>
<dbReference type="Pfam" id="PF05648">
    <property type="entry name" value="PEX11"/>
    <property type="match status" value="1"/>
</dbReference>
<dbReference type="RefSeq" id="XP_002500972.1">
    <property type="nucleotide sequence ID" value="XM_002500926.1"/>
</dbReference>
<evidence type="ECO:0000256" key="4">
    <source>
        <dbReference type="ARBA" id="ARBA00023136"/>
    </source>
</evidence>
<proteinExistence type="inferred from homology"/>
<keyword evidence="4" id="KW-0472">Membrane</keyword>
<name>C1E1U6_MICCC</name>
<evidence type="ECO:0000256" key="3">
    <source>
        <dbReference type="ARBA" id="ARBA00022593"/>
    </source>
</evidence>
<evidence type="ECO:0000313" key="7">
    <source>
        <dbReference type="Proteomes" id="UP000002009"/>
    </source>
</evidence>
<evidence type="ECO:0000256" key="2">
    <source>
        <dbReference type="ARBA" id="ARBA00008194"/>
    </source>
</evidence>
<dbReference type="GeneID" id="8241735"/>
<dbReference type="Proteomes" id="UP000002009">
    <property type="component" value="Chromosome 3"/>
</dbReference>
<evidence type="ECO:0000256" key="5">
    <source>
        <dbReference type="ARBA" id="ARBA00023140"/>
    </source>
</evidence>
<dbReference type="GO" id="GO:0042802">
    <property type="term" value="F:identical protein binding"/>
    <property type="evidence" value="ECO:0007669"/>
    <property type="project" value="UniProtKB-ARBA"/>
</dbReference>
<keyword evidence="3" id="KW-0962">Peroxisome biogenesis</keyword>